<accession>A0ABS6PJ89</accession>
<name>A0ABS6PJ89_9PSED</name>
<sequence length="238" mass="26088">MKEQYSAYANSGAIVLFPCAMDEQEKQDVQHSVLFAQLAANKKFPLTADPDDWYSIWQQVLKGQWLQRRVEWSTVTPGPGIGFKAMDGMIGVLRPALAEAGDWVPILQAVAALPVTDPAIAFLQERIRQPASCEGADQINANQRHRFLVVVAQPGPRLSAAYVTLTSAAGAEGNPYARTFSADSLRGPLEQRFFQADLAAPLFDPVRDTLAKRLEPHVDLIKAIDFSQPDSVRCEPAG</sequence>
<keyword evidence="2" id="KW-1185">Reference proteome</keyword>
<comment type="caution">
    <text evidence="1">The sequence shown here is derived from an EMBL/GenBank/DDBJ whole genome shotgun (WGS) entry which is preliminary data.</text>
</comment>
<evidence type="ECO:0000313" key="1">
    <source>
        <dbReference type="EMBL" id="MBV4460533.1"/>
    </source>
</evidence>
<reference evidence="1 2" key="1">
    <citation type="submission" date="2021-06" db="EMBL/GenBank/DDBJ databases">
        <title>Updating the genus Pseudomonas: Description of 43 new species and partition of the Pseudomonas putida group.</title>
        <authorList>
            <person name="Girard L."/>
            <person name="Lood C."/>
            <person name="Vandamme P."/>
            <person name="Rokni-Zadeh H."/>
            <person name="Van Noort V."/>
            <person name="Hofte M."/>
            <person name="Lavigne R."/>
            <person name="De Mot R."/>
        </authorList>
    </citation>
    <scope>NUCLEOTIDE SEQUENCE [LARGE SCALE GENOMIC DNA]</scope>
    <source>
        <strain evidence="1 2">COR58</strain>
    </source>
</reference>
<dbReference type="EMBL" id="JAHSTS010000002">
    <property type="protein sequence ID" value="MBV4460533.1"/>
    <property type="molecule type" value="Genomic_DNA"/>
</dbReference>
<evidence type="ECO:0000313" key="2">
    <source>
        <dbReference type="Proteomes" id="UP000765224"/>
    </source>
</evidence>
<dbReference type="Proteomes" id="UP000765224">
    <property type="component" value="Unassembled WGS sequence"/>
</dbReference>
<dbReference type="RefSeq" id="WP_217893831.1">
    <property type="nucleotide sequence ID" value="NZ_JAHSTS010000002.1"/>
</dbReference>
<proteinExistence type="predicted"/>
<gene>
    <name evidence="1" type="ORF">KVG96_21480</name>
</gene>
<organism evidence="1 2">
    <name type="scientific">Pseudomonas ekonensis</name>
    <dbReference type="NCBI Taxonomy" id="2842353"/>
    <lineage>
        <taxon>Bacteria</taxon>
        <taxon>Pseudomonadati</taxon>
        <taxon>Pseudomonadota</taxon>
        <taxon>Gammaproteobacteria</taxon>
        <taxon>Pseudomonadales</taxon>
        <taxon>Pseudomonadaceae</taxon>
        <taxon>Pseudomonas</taxon>
    </lineage>
</organism>
<protein>
    <submittedName>
        <fullName evidence="1">Uncharacterized protein</fullName>
    </submittedName>
</protein>